<dbReference type="SUPFAM" id="SSF54928">
    <property type="entry name" value="RNA-binding domain, RBD"/>
    <property type="match status" value="4"/>
</dbReference>
<feature type="compositionally biased region" description="Basic and acidic residues" evidence="4">
    <location>
        <begin position="181"/>
        <end position="194"/>
    </location>
</feature>
<evidence type="ECO:0000256" key="1">
    <source>
        <dbReference type="ARBA" id="ARBA00022737"/>
    </source>
</evidence>
<accession>A0A2W1BHU9</accession>
<feature type="compositionally biased region" description="Basic and acidic residues" evidence="4">
    <location>
        <begin position="613"/>
        <end position="623"/>
    </location>
</feature>
<name>A0A2W1BHU9_HELAM</name>
<keyword evidence="7" id="KW-1185">Reference proteome</keyword>
<proteinExistence type="predicted"/>
<dbReference type="Proteomes" id="UP000249218">
    <property type="component" value="Unassembled WGS sequence"/>
</dbReference>
<evidence type="ECO:0000313" key="6">
    <source>
        <dbReference type="EMBL" id="PZC73274.1"/>
    </source>
</evidence>
<reference evidence="6 7" key="1">
    <citation type="journal article" date="2017" name="BMC Biol.">
        <title>Genomic innovations, transcriptional plasticity and gene loss underlying the evolution and divergence of two highly polyphagous and invasive Helicoverpa pest species.</title>
        <authorList>
            <person name="Pearce S.L."/>
            <person name="Clarke D.F."/>
            <person name="East P.D."/>
            <person name="Elfekih S."/>
            <person name="Gordon K.H."/>
            <person name="Jermiin L.S."/>
            <person name="McGaughran A."/>
            <person name="Oakeshott J.G."/>
            <person name="Papanikolaou A."/>
            <person name="Perera O.P."/>
            <person name="Rane R.V."/>
            <person name="Richards S."/>
            <person name="Tay W.T."/>
            <person name="Walsh T.K."/>
            <person name="Anderson A."/>
            <person name="Anderson C.J."/>
            <person name="Asgari S."/>
            <person name="Board P.G."/>
            <person name="Bretschneider A."/>
            <person name="Campbell P.M."/>
            <person name="Chertemps T."/>
            <person name="Christeller J.T."/>
            <person name="Coppin C.W."/>
            <person name="Downes S.J."/>
            <person name="Duan G."/>
            <person name="Farnsworth C.A."/>
            <person name="Good R.T."/>
            <person name="Han L.B."/>
            <person name="Han Y.C."/>
            <person name="Hatje K."/>
            <person name="Horne I."/>
            <person name="Huang Y.P."/>
            <person name="Hughes D.S."/>
            <person name="Jacquin-Joly E."/>
            <person name="James W."/>
            <person name="Jhangiani S."/>
            <person name="Kollmar M."/>
            <person name="Kuwar S.S."/>
            <person name="Li S."/>
            <person name="Liu N.Y."/>
            <person name="Maibeche M.T."/>
            <person name="Miller J.R."/>
            <person name="Montagne N."/>
            <person name="Perry T."/>
            <person name="Qu J."/>
            <person name="Song S.V."/>
            <person name="Sutton G.G."/>
            <person name="Vogel H."/>
            <person name="Walenz B.P."/>
            <person name="Xu W."/>
            <person name="Zhang H.J."/>
            <person name="Zou Z."/>
            <person name="Batterham P."/>
            <person name="Edwards O.R."/>
            <person name="Feyereisen R."/>
            <person name="Gibbs R.A."/>
            <person name="Heckel D.G."/>
            <person name="McGrath A."/>
            <person name="Robin C."/>
            <person name="Scherer S.E."/>
            <person name="Worley K.C."/>
            <person name="Wu Y.D."/>
        </authorList>
    </citation>
    <scope>NUCLEOTIDE SEQUENCE [LARGE SCALE GENOMIC DNA]</scope>
    <source>
        <strain evidence="6">Harm_GR_Male_#8</strain>
        <tissue evidence="6">Whole organism</tissue>
    </source>
</reference>
<feature type="domain" description="RRM" evidence="5">
    <location>
        <begin position="719"/>
        <end position="796"/>
    </location>
</feature>
<feature type="compositionally biased region" description="Low complexity" evidence="4">
    <location>
        <begin position="643"/>
        <end position="673"/>
    </location>
</feature>
<feature type="compositionally biased region" description="Polar residues" evidence="4">
    <location>
        <begin position="346"/>
        <end position="355"/>
    </location>
</feature>
<organism evidence="6 7">
    <name type="scientific">Helicoverpa armigera</name>
    <name type="common">Cotton bollworm</name>
    <name type="synonym">Heliothis armigera</name>
    <dbReference type="NCBI Taxonomy" id="29058"/>
    <lineage>
        <taxon>Eukaryota</taxon>
        <taxon>Metazoa</taxon>
        <taxon>Ecdysozoa</taxon>
        <taxon>Arthropoda</taxon>
        <taxon>Hexapoda</taxon>
        <taxon>Insecta</taxon>
        <taxon>Pterygota</taxon>
        <taxon>Neoptera</taxon>
        <taxon>Endopterygota</taxon>
        <taxon>Lepidoptera</taxon>
        <taxon>Glossata</taxon>
        <taxon>Ditrysia</taxon>
        <taxon>Noctuoidea</taxon>
        <taxon>Noctuidae</taxon>
        <taxon>Heliothinae</taxon>
        <taxon>Helicoverpa</taxon>
    </lineage>
</organism>
<feature type="compositionally biased region" description="Gly residues" evidence="4">
    <location>
        <begin position="888"/>
        <end position="900"/>
    </location>
</feature>
<dbReference type="PANTHER" id="PTHR13976">
    <property type="entry name" value="HETEROGENEOUS NUCLEAR RIBONUCLEOPROTEIN-RELATED"/>
    <property type="match status" value="1"/>
</dbReference>
<dbReference type="SMART" id="SM00360">
    <property type="entry name" value="RRM"/>
    <property type="match status" value="5"/>
</dbReference>
<feature type="region of interest" description="Disordered" evidence="4">
    <location>
        <begin position="861"/>
        <end position="902"/>
    </location>
</feature>
<evidence type="ECO:0000313" key="7">
    <source>
        <dbReference type="Proteomes" id="UP000249218"/>
    </source>
</evidence>
<feature type="compositionally biased region" description="Basic and acidic residues" evidence="4">
    <location>
        <begin position="243"/>
        <end position="253"/>
    </location>
</feature>
<dbReference type="InterPro" id="IPR012677">
    <property type="entry name" value="Nucleotide-bd_a/b_plait_sf"/>
</dbReference>
<dbReference type="Gene3D" id="3.30.70.330">
    <property type="match status" value="5"/>
</dbReference>
<feature type="region of interest" description="Disordered" evidence="4">
    <location>
        <begin position="579"/>
        <end position="686"/>
    </location>
</feature>
<feature type="region of interest" description="Disordered" evidence="4">
    <location>
        <begin position="144"/>
        <end position="292"/>
    </location>
</feature>
<dbReference type="EMBL" id="KZ150116">
    <property type="protein sequence ID" value="PZC73274.1"/>
    <property type="molecule type" value="Genomic_DNA"/>
</dbReference>
<feature type="compositionally biased region" description="Basic residues" evidence="4">
    <location>
        <begin position="209"/>
        <end position="242"/>
    </location>
</feature>
<evidence type="ECO:0000256" key="3">
    <source>
        <dbReference type="PROSITE-ProRule" id="PRU00176"/>
    </source>
</evidence>
<dbReference type="CDD" id="cd12510">
    <property type="entry name" value="RRM1_RBM12_like"/>
    <property type="match status" value="1"/>
</dbReference>
<feature type="region of interest" description="Disordered" evidence="4">
    <location>
        <begin position="338"/>
        <end position="372"/>
    </location>
</feature>
<keyword evidence="2 3" id="KW-0694">RNA-binding</keyword>
<dbReference type="OrthoDB" id="2588702at2759"/>
<evidence type="ECO:0000256" key="4">
    <source>
        <dbReference type="SAM" id="MobiDB-lite"/>
    </source>
</evidence>
<dbReference type="InterPro" id="IPR035979">
    <property type="entry name" value="RBD_domain_sf"/>
</dbReference>
<protein>
    <recommendedName>
        <fullName evidence="5">RRM domain-containing protein</fullName>
    </recommendedName>
</protein>
<dbReference type="CDD" id="cd12254">
    <property type="entry name" value="RRM_hnRNPH_ESRPs_RBM12_like"/>
    <property type="match status" value="2"/>
</dbReference>
<gene>
    <name evidence="6" type="primary">HaOG209742</name>
    <name evidence="6" type="ORF">B5X24_HaOG209742</name>
</gene>
<keyword evidence="1" id="KW-0677">Repeat</keyword>
<dbReference type="PROSITE" id="PS50102">
    <property type="entry name" value="RRM"/>
    <property type="match status" value="2"/>
</dbReference>
<feature type="compositionally biased region" description="Basic and acidic residues" evidence="4">
    <location>
        <begin position="585"/>
        <end position="595"/>
    </location>
</feature>
<feature type="compositionally biased region" description="Basic and acidic residues" evidence="4">
    <location>
        <begin position="873"/>
        <end position="884"/>
    </location>
</feature>
<dbReference type="GO" id="GO:0003723">
    <property type="term" value="F:RNA binding"/>
    <property type="evidence" value="ECO:0007669"/>
    <property type="project" value="UniProtKB-UniRule"/>
</dbReference>
<dbReference type="Pfam" id="PF00076">
    <property type="entry name" value="RRM_1"/>
    <property type="match status" value="2"/>
</dbReference>
<sequence length="996" mass="111534">MSVIIRLQNLPWSANALDIRNFFRGLSIPEGGVHIVGGELGDAFIAFSTDEDARQAMMLDGGKIKEIQVKLLLSSRSEMHKVIEAARQSVPLLSLATSSPAPAPAPVPVPSPATIPPVQSLSIPGLNPFSTALGNNPLAGFGIPGIGNPQEIPQPAVIEPPPPLISPTSNNTPNAEEEKDDDKAERKRSREKDRRRSRSRSRSRDRDRKDRKRDRRDRSRSRERRRRDRSRSRDRRDRKRDRKDRSRSRDRSPSRRSRDRRNNQTRSPESSQEKTIVIPDGPSAPGPPFGLAKNPLMPMPQQQTITNNIMQNSPPGRDSQLPRFTDASMADAFNKLQELGKKRNPNAFQGEQNGGSRMPAPAMRGGLGRGGVNFRRDGRASRFGDSNEQQRDCCVAIRNAPNHTSYGDVRRFFPFLIDKHGIKMINDNMGRRTGNIYVRFCDPRSKQLALQHKTNELKGAQVLVEALDDETYESAVDSFLPYREDNDEDDSSLAIVEPEENQQRFNVLKLTELPNFVKEHDIIKAFSEYSLLSIMVNDCRLTRTKVAYVQFVKPEDAKLALDRKERYIFGRRQPTIVPVSEEDYEKEKTMSDKQMEQPAEPQNEVQVPPEVAPPRDPRQRRQFENGPGGPPGGPKGGPLMQNQPQGVPFFTPQFPQQQGFPGQFPGPQFGGFPSANPMDPRTAASNWANRPQFNNQMDQMSKPIQNNVISNDLADEPLDCVLMKGLPRDATDRTIVTFLSDTKAVPARIHLMLDPNGMPSGDCFCEFRSTQEARMATSKHGQNLEGCRVTVDLVPRTVVEEALEGPKPPEMREGLINNVPQPQFFDPMQGGRGGFRGGFRGRGGFDRGGFDRGGFNRGGFDSGRGNFRGRGNFNDRGRGFDRGRGRGRGFGRGGVGGGFDNGRMDDERDPALDDFGAPGCVVSMENVPFRASINDIMNFFSEYELTQDDVIRRYNERGQPTGDARVAFRTPFDAQRAVKTRHMDMIHDRRISLCIL</sequence>
<feature type="domain" description="RRM" evidence="5">
    <location>
        <begin position="3"/>
        <end position="74"/>
    </location>
</feature>
<feature type="compositionally biased region" description="Polar residues" evidence="4">
    <location>
        <begin position="264"/>
        <end position="274"/>
    </location>
</feature>
<dbReference type="InterPro" id="IPR050666">
    <property type="entry name" value="ESRP"/>
</dbReference>
<dbReference type="InterPro" id="IPR000504">
    <property type="entry name" value="RRM_dom"/>
</dbReference>
<evidence type="ECO:0000259" key="5">
    <source>
        <dbReference type="PROSITE" id="PS50102"/>
    </source>
</evidence>
<dbReference type="AlphaFoldDB" id="A0A2W1BHU9"/>
<evidence type="ECO:0000256" key="2">
    <source>
        <dbReference type="ARBA" id="ARBA00022884"/>
    </source>
</evidence>